<dbReference type="RefSeq" id="YP_008003593.1">
    <property type="nucleotide sequence ID" value="NC_021246.1"/>
</dbReference>
<name>A0A916NYE5_9POXV</name>
<accession>A0A916NYE5</accession>
<dbReference type="OrthoDB" id="7769at10239"/>
<dbReference type="EMBL" id="HF679134">
    <property type="protein sequence ID" value="CCU56274.1"/>
    <property type="molecule type" value="Genomic_DNA"/>
</dbReference>
<protein>
    <submittedName>
        <fullName evidence="1">RNA polymerase RPO35</fullName>
    </submittedName>
</protein>
<reference evidence="1 2" key="1">
    <citation type="journal article" date="2013" name="J. Virol.">
        <title>New Insights into the Evolution of Entomopoxvirinae from the Complete Genome Sequences of Four Entomopoxviruses Infecting Adoxophyes honmai, Choristoneura biennis, Choristoneura rosaceana, and Mythimna separata.</title>
        <authorList>
            <person name="Theze J."/>
            <person name="Takatsuka J."/>
            <person name="Li Z."/>
            <person name="Gallais J."/>
            <person name="Doucet D."/>
            <person name="Arif B."/>
            <person name="Nakai M."/>
            <person name="Herniou E.A."/>
        </authorList>
    </citation>
    <scope>NUCLEOTIDE SEQUENCE [LARGE SCALE GENOMIC DNA]</scope>
</reference>
<organism evidence="1 2">
    <name type="scientific">Mythimna separata entomopoxvirus 'L'</name>
    <dbReference type="NCBI Taxonomy" id="1293572"/>
    <lineage>
        <taxon>Viruses</taxon>
        <taxon>Varidnaviria</taxon>
        <taxon>Bamfordvirae</taxon>
        <taxon>Nucleocytoviricota</taxon>
        <taxon>Pokkesviricetes</taxon>
        <taxon>Chitovirales</taxon>
        <taxon>Poxviridae</taxon>
        <taxon>Entomopoxvirinae</taxon>
        <taxon>Betaentomopoxvirus</taxon>
        <taxon>Betaentomopoxvirus mseparata</taxon>
        <taxon>Mythimna separata entomopoxvirus</taxon>
    </lineage>
</organism>
<gene>
    <name evidence="1" type="ORF">MYSEV_076</name>
</gene>
<keyword evidence="2" id="KW-1185">Reference proteome</keyword>
<dbReference type="Proteomes" id="UP000792671">
    <property type="component" value="Genome"/>
</dbReference>
<sequence>MVFVHSIFSYKFTHIKEKKIYEICKAINGIFDEYIRIPTLSKTIIDPTHTLGVTYANIASQLAYVDILYLFNNNLDKLDNCGIYLHILNDASKKYVTYSDLKLFIFDDETGKIEIIKNPIHNDKHHIMALCKEKKCDESIGSSHVLCFSNTAKIEDNINLHNNIISTFDKYPIKNNLHVEIQNSSHYYKDRLLFQTPFNMWGMYHEDEDTYTINIRYNHYADINKNNIKKFITKVFTDIGDIFENTLIHKNILDYTNKINYSDIKHTKNYNYIYVNQDNRIESYKMDAICSVNDIPGINGTYLKPIDEEIIDSEETLNKNMRNIINELLNSFLKHIDDLYN</sequence>
<evidence type="ECO:0000313" key="2">
    <source>
        <dbReference type="Proteomes" id="UP000792671"/>
    </source>
</evidence>
<evidence type="ECO:0000313" key="1">
    <source>
        <dbReference type="EMBL" id="CCU56274.1"/>
    </source>
</evidence>
<dbReference type="KEGG" id="vg:15613698"/>
<proteinExistence type="predicted"/>
<dbReference type="GeneID" id="15613698"/>